<feature type="domain" description="N-acetyltransferase" evidence="1">
    <location>
        <begin position="12"/>
        <end position="179"/>
    </location>
</feature>
<keyword evidence="2" id="KW-0808">Transferase</keyword>
<evidence type="ECO:0000313" key="3">
    <source>
        <dbReference type="Proteomes" id="UP000473325"/>
    </source>
</evidence>
<proteinExistence type="predicted"/>
<dbReference type="InterPro" id="IPR051908">
    <property type="entry name" value="Ribosomal_N-acetyltransferase"/>
</dbReference>
<dbReference type="PROSITE" id="PS51186">
    <property type="entry name" value="GNAT"/>
    <property type="match status" value="1"/>
</dbReference>
<dbReference type="InterPro" id="IPR016181">
    <property type="entry name" value="Acyl_CoA_acyltransferase"/>
</dbReference>
<dbReference type="AlphaFoldDB" id="A0A6L7EZE3"/>
<dbReference type="InterPro" id="IPR000182">
    <property type="entry name" value="GNAT_dom"/>
</dbReference>
<dbReference type="GO" id="GO:0008999">
    <property type="term" value="F:protein-N-terminal-alanine acetyltransferase activity"/>
    <property type="evidence" value="ECO:0007669"/>
    <property type="project" value="TreeGrafter"/>
</dbReference>
<dbReference type="GO" id="GO:1990189">
    <property type="term" value="F:protein N-terminal-serine acetyltransferase activity"/>
    <property type="evidence" value="ECO:0007669"/>
    <property type="project" value="TreeGrafter"/>
</dbReference>
<accession>A0A6L7EZE3</accession>
<evidence type="ECO:0000259" key="1">
    <source>
        <dbReference type="PROSITE" id="PS51186"/>
    </source>
</evidence>
<dbReference type="Proteomes" id="UP000473325">
    <property type="component" value="Unassembled WGS sequence"/>
</dbReference>
<protein>
    <submittedName>
        <fullName evidence="2">GNAT family N-acetyltransferase</fullName>
    </submittedName>
</protein>
<comment type="caution">
    <text evidence="2">The sequence shown here is derived from an EMBL/GenBank/DDBJ whole genome shotgun (WGS) entry which is preliminary data.</text>
</comment>
<dbReference type="PANTHER" id="PTHR43441">
    <property type="entry name" value="RIBOSOMAL-PROTEIN-SERINE ACETYLTRANSFERASE"/>
    <property type="match status" value="1"/>
</dbReference>
<dbReference type="EMBL" id="WUEK01000014">
    <property type="protein sequence ID" value="MXG91636.1"/>
    <property type="molecule type" value="Genomic_DNA"/>
</dbReference>
<dbReference type="Pfam" id="PF13302">
    <property type="entry name" value="Acetyltransf_3"/>
    <property type="match status" value="1"/>
</dbReference>
<reference evidence="2 3" key="1">
    <citation type="submission" date="2019-12" db="EMBL/GenBank/DDBJ databases">
        <authorList>
            <person name="Kun Z."/>
        </authorList>
    </citation>
    <scope>NUCLEOTIDE SEQUENCE [LARGE SCALE GENOMIC DNA]</scope>
    <source>
        <strain evidence="2 3">YIM 123512</strain>
    </source>
</reference>
<dbReference type="RefSeq" id="WP_160879577.1">
    <property type="nucleotide sequence ID" value="NZ_WUEK01000014.1"/>
</dbReference>
<name>A0A6L7EZE3_9ACTN</name>
<dbReference type="SUPFAM" id="SSF55729">
    <property type="entry name" value="Acyl-CoA N-acyltransferases (Nat)"/>
    <property type="match status" value="1"/>
</dbReference>
<dbReference type="Gene3D" id="3.40.630.30">
    <property type="match status" value="1"/>
</dbReference>
<dbReference type="PANTHER" id="PTHR43441:SF11">
    <property type="entry name" value="RIBOSOMAL-PROTEIN-SERINE ACETYLTRANSFERASE"/>
    <property type="match status" value="1"/>
</dbReference>
<dbReference type="GO" id="GO:0005737">
    <property type="term" value="C:cytoplasm"/>
    <property type="evidence" value="ECO:0007669"/>
    <property type="project" value="TreeGrafter"/>
</dbReference>
<keyword evidence="3" id="KW-1185">Reference proteome</keyword>
<sequence length="193" mass="21732">MVPTPTLRSDRLLLRPFEERDREDLVRLQSDAEVLRYWDSPPWTDPARATAFLQRCRELEAEGTGARVVVERVEDGAFVGWCSFVGYDDTHRSATVGYCLTQAAWGHGYATEATRALLDWAFGAFARLHRVQAEIDTRNAPSGRVLEKLGFRREGTLREDCWVAGEVSDTHVYGLLRGELSSVERESESVSAP</sequence>
<gene>
    <name evidence="2" type="ORF">GRQ65_19000</name>
</gene>
<organism evidence="2 3">
    <name type="scientific">Nocardioides flavescens</name>
    <dbReference type="NCBI Taxonomy" id="2691959"/>
    <lineage>
        <taxon>Bacteria</taxon>
        <taxon>Bacillati</taxon>
        <taxon>Actinomycetota</taxon>
        <taxon>Actinomycetes</taxon>
        <taxon>Propionibacteriales</taxon>
        <taxon>Nocardioidaceae</taxon>
        <taxon>Nocardioides</taxon>
    </lineage>
</organism>
<evidence type="ECO:0000313" key="2">
    <source>
        <dbReference type="EMBL" id="MXG91636.1"/>
    </source>
</evidence>